<name>A0A062UDA3_9PROT</name>
<dbReference type="PATRIC" id="fig|1280947.3.peg.3423"/>
<reference evidence="2 3" key="1">
    <citation type="journal article" date="2014" name="Antonie Van Leeuwenhoek">
        <title>Hyphomonas beringensis sp. nov. and Hyphomonas chukchiensis sp. nov., isolated from surface seawater of the Bering Sea and Chukchi Sea.</title>
        <authorList>
            <person name="Li C."/>
            <person name="Lai Q."/>
            <person name="Li G."/>
            <person name="Dong C."/>
            <person name="Wang J."/>
            <person name="Liao Y."/>
            <person name="Shao Z."/>
        </authorList>
    </citation>
    <scope>NUCLEOTIDE SEQUENCE [LARGE SCALE GENOMIC DNA]</scope>
    <source>
        <strain evidence="2 3">BH-BN04-4</strain>
    </source>
</reference>
<keyword evidence="3" id="KW-1185">Reference proteome</keyword>
<sequence>MAEAPTEDTGSAETASDETGSIYLPEGYPETIMFPTGTRLIAASGGQPPEYETRNYNVTGETDLPVESVVEFYTGMLAKKGFDILEVEKGNATLIRFGAPGLDDASVLIMDMYGEGTTTFTISLLMEPEPE</sequence>
<gene>
    <name evidence="2" type="ORF">HY30_09845</name>
</gene>
<feature type="region of interest" description="Disordered" evidence="1">
    <location>
        <begin position="1"/>
        <end position="28"/>
    </location>
</feature>
<organism evidence="2 3">
    <name type="scientific">Hyphomonas chukchiensis</name>
    <dbReference type="NCBI Taxonomy" id="1280947"/>
    <lineage>
        <taxon>Bacteria</taxon>
        <taxon>Pseudomonadati</taxon>
        <taxon>Pseudomonadota</taxon>
        <taxon>Alphaproteobacteria</taxon>
        <taxon>Hyphomonadales</taxon>
        <taxon>Hyphomonadaceae</taxon>
        <taxon>Hyphomonas</taxon>
    </lineage>
</organism>
<accession>A0A062UDA3</accession>
<evidence type="ECO:0000313" key="3">
    <source>
        <dbReference type="Proteomes" id="UP000027190"/>
    </source>
</evidence>
<dbReference type="Proteomes" id="UP000027190">
    <property type="component" value="Unassembled WGS sequence"/>
</dbReference>
<evidence type="ECO:0000256" key="1">
    <source>
        <dbReference type="SAM" id="MobiDB-lite"/>
    </source>
</evidence>
<comment type="caution">
    <text evidence="2">The sequence shown here is derived from an EMBL/GenBank/DDBJ whole genome shotgun (WGS) entry which is preliminary data.</text>
</comment>
<protein>
    <submittedName>
        <fullName evidence="2">Uncharacterized protein</fullName>
    </submittedName>
</protein>
<evidence type="ECO:0000313" key="2">
    <source>
        <dbReference type="EMBL" id="KCZ54579.1"/>
    </source>
</evidence>
<dbReference type="EMBL" id="AWFG01000074">
    <property type="protein sequence ID" value="KCZ54579.1"/>
    <property type="molecule type" value="Genomic_DNA"/>
</dbReference>
<proteinExistence type="predicted"/>
<dbReference type="AlphaFoldDB" id="A0A062UDA3"/>
<feature type="compositionally biased region" description="Polar residues" evidence="1">
    <location>
        <begin position="8"/>
        <end position="19"/>
    </location>
</feature>